<dbReference type="EMBL" id="CP045226">
    <property type="protein sequence ID" value="QFS47059.1"/>
    <property type="molecule type" value="Genomic_DNA"/>
</dbReference>
<protein>
    <submittedName>
        <fullName evidence="1">Uncharacterized protein</fullName>
    </submittedName>
</protein>
<accession>A0A5P8W4X3</accession>
<dbReference type="AlphaFoldDB" id="A0A5P8W4X3"/>
<name>A0A5P8W4X3_9NOSO</name>
<sequence>MQLSANFFYIIIRLKVFILRSSLRLWAKQKDLFVRASKAHKTWRLLCWQ</sequence>
<dbReference type="KEGG" id="nsh:GXM_04540"/>
<keyword evidence="2" id="KW-1185">Reference proteome</keyword>
<evidence type="ECO:0000313" key="1">
    <source>
        <dbReference type="EMBL" id="QFS47059.1"/>
    </source>
</evidence>
<proteinExistence type="predicted"/>
<evidence type="ECO:0000313" key="2">
    <source>
        <dbReference type="Proteomes" id="UP000326678"/>
    </source>
</evidence>
<organism evidence="1 2">
    <name type="scientific">Nostoc sphaeroides CCNUC1</name>
    <dbReference type="NCBI Taxonomy" id="2653204"/>
    <lineage>
        <taxon>Bacteria</taxon>
        <taxon>Bacillati</taxon>
        <taxon>Cyanobacteriota</taxon>
        <taxon>Cyanophyceae</taxon>
        <taxon>Nostocales</taxon>
        <taxon>Nostocaceae</taxon>
        <taxon>Nostoc</taxon>
    </lineage>
</organism>
<reference evidence="1 2" key="1">
    <citation type="submission" date="2019-10" db="EMBL/GenBank/DDBJ databases">
        <title>Genomic and transcriptomic insights into the perfect genentic adaptation of a filamentous nitrogen-fixing cyanobacterium to rice fields.</title>
        <authorList>
            <person name="Chen Z."/>
        </authorList>
    </citation>
    <scope>NUCLEOTIDE SEQUENCE [LARGE SCALE GENOMIC DNA]</scope>
    <source>
        <strain evidence="1">CCNUC1</strain>
    </source>
</reference>
<dbReference type="Proteomes" id="UP000326678">
    <property type="component" value="Chromosome Gxm1"/>
</dbReference>
<gene>
    <name evidence="1" type="ORF">GXM_04540</name>
</gene>